<dbReference type="Gene3D" id="1.20.272.10">
    <property type="match status" value="1"/>
</dbReference>
<dbReference type="GO" id="GO:0003887">
    <property type="term" value="F:DNA-directed DNA polymerase activity"/>
    <property type="evidence" value="ECO:0007669"/>
    <property type="project" value="UniProtKB-KW"/>
</dbReference>
<feature type="domain" description="AAA+ ATPase" evidence="13">
    <location>
        <begin position="37"/>
        <end position="178"/>
    </location>
</feature>
<dbReference type="GO" id="GO:0006261">
    <property type="term" value="P:DNA-templated DNA replication"/>
    <property type="evidence" value="ECO:0007669"/>
    <property type="project" value="TreeGrafter"/>
</dbReference>
<evidence type="ECO:0000256" key="7">
    <source>
        <dbReference type="ARBA" id="ARBA00022833"/>
    </source>
</evidence>
<dbReference type="InterPro" id="IPR045085">
    <property type="entry name" value="HLD_clamp_pol_III_gamma_tau"/>
</dbReference>
<dbReference type="InterPro" id="IPR027417">
    <property type="entry name" value="P-loop_NTPase"/>
</dbReference>
<keyword evidence="8 11" id="KW-0067">ATP-binding</keyword>
<dbReference type="NCBIfam" id="TIGR02397">
    <property type="entry name" value="dnaX_nterm"/>
    <property type="match status" value="1"/>
</dbReference>
<proteinExistence type="inferred from homology"/>
<comment type="subunit">
    <text evidence="11">DNA polymerase III contains a core (composed of alpha, epsilon and theta chains) that associates with a tau subunit. This core dimerizes to form the POLIII' complex. PolIII' associates with the gamma complex (composed of gamma, delta, delta', psi and chi chains) and with the beta chain to form the complete DNA polymerase III complex.</text>
</comment>
<dbReference type="GO" id="GO:0003677">
    <property type="term" value="F:DNA binding"/>
    <property type="evidence" value="ECO:0007669"/>
    <property type="project" value="InterPro"/>
</dbReference>
<evidence type="ECO:0000256" key="12">
    <source>
        <dbReference type="SAM" id="MobiDB-lite"/>
    </source>
</evidence>
<dbReference type="PANTHER" id="PTHR11669:SF0">
    <property type="entry name" value="PROTEIN STICHEL-LIKE 2"/>
    <property type="match status" value="1"/>
</dbReference>
<dbReference type="InterPro" id="IPR022754">
    <property type="entry name" value="DNA_pol_III_gamma-3"/>
</dbReference>
<dbReference type="InterPro" id="IPR012763">
    <property type="entry name" value="DNA_pol_III_sug/sutau_N"/>
</dbReference>
<evidence type="ECO:0000259" key="13">
    <source>
        <dbReference type="SMART" id="SM00382"/>
    </source>
</evidence>
<keyword evidence="9 11" id="KW-0239">DNA-directed DNA polymerase</keyword>
<dbReference type="Gene3D" id="3.40.50.300">
    <property type="entry name" value="P-loop containing nucleotide triphosphate hydrolases"/>
    <property type="match status" value="1"/>
</dbReference>
<evidence type="ECO:0000256" key="6">
    <source>
        <dbReference type="ARBA" id="ARBA00022741"/>
    </source>
</evidence>
<comment type="function">
    <text evidence="11">DNA polymerase III is a complex, multichain enzyme responsible for most of the replicative synthesis in bacteria. This DNA polymerase also exhibits 3' to 5' exonuclease activity.</text>
</comment>
<keyword evidence="6 11" id="KW-0547">Nucleotide-binding</keyword>
<dbReference type="Pfam" id="PF12170">
    <property type="entry name" value="DNA_pol3_tau_5"/>
    <property type="match status" value="1"/>
</dbReference>
<dbReference type="GO" id="GO:0046872">
    <property type="term" value="F:metal ion binding"/>
    <property type="evidence" value="ECO:0007669"/>
    <property type="project" value="UniProtKB-KW"/>
</dbReference>
<dbReference type="FunFam" id="1.10.8.60:FF:000013">
    <property type="entry name" value="DNA polymerase III subunit gamma/tau"/>
    <property type="match status" value="1"/>
</dbReference>
<evidence type="ECO:0000256" key="1">
    <source>
        <dbReference type="ARBA" id="ARBA00006360"/>
    </source>
</evidence>
<dbReference type="InterPro" id="IPR008921">
    <property type="entry name" value="DNA_pol3_clamp-load_cplx_C"/>
</dbReference>
<dbReference type="EC" id="2.7.7.7" evidence="11"/>
<dbReference type="Gene3D" id="3.30.300.150">
    <property type="entry name" value="DNA polymerase III, tau subunit, domain V"/>
    <property type="match status" value="1"/>
</dbReference>
<name>A0A1M5KDU9_9GAMM</name>
<comment type="similarity">
    <text evidence="1 11">Belongs to the DnaX/STICHEL family.</text>
</comment>
<dbReference type="SMART" id="SM00382">
    <property type="entry name" value="AAA"/>
    <property type="match status" value="1"/>
</dbReference>
<dbReference type="GO" id="GO:0005524">
    <property type="term" value="F:ATP binding"/>
    <property type="evidence" value="ECO:0007669"/>
    <property type="project" value="UniProtKB-KW"/>
</dbReference>
<dbReference type="CDD" id="cd18137">
    <property type="entry name" value="HLD_clamp_pol_III_gamma_tau"/>
    <property type="match status" value="1"/>
</dbReference>
<dbReference type="NCBIfam" id="NF005942">
    <property type="entry name" value="PRK07994.1"/>
    <property type="match status" value="1"/>
</dbReference>
<dbReference type="Pfam" id="PF13177">
    <property type="entry name" value="DNA_pol3_delta2"/>
    <property type="match status" value="1"/>
</dbReference>
<feature type="compositionally biased region" description="Low complexity" evidence="12">
    <location>
        <begin position="371"/>
        <end position="411"/>
    </location>
</feature>
<keyword evidence="4 11" id="KW-0235">DNA replication</keyword>
<dbReference type="OrthoDB" id="9810148at2"/>
<evidence type="ECO:0000256" key="3">
    <source>
        <dbReference type="ARBA" id="ARBA00022695"/>
    </source>
</evidence>
<keyword evidence="5" id="KW-0479">Metal-binding</keyword>
<evidence type="ECO:0000256" key="8">
    <source>
        <dbReference type="ARBA" id="ARBA00022840"/>
    </source>
</evidence>
<keyword evidence="3 11" id="KW-0548">Nucleotidyltransferase</keyword>
<dbReference type="STRING" id="490188.SAMN04488068_0500"/>
<evidence type="ECO:0000256" key="10">
    <source>
        <dbReference type="ARBA" id="ARBA00049244"/>
    </source>
</evidence>
<dbReference type="FunFam" id="3.40.50.300:FF:000014">
    <property type="entry name" value="DNA polymerase III subunit gamma/tau"/>
    <property type="match status" value="1"/>
</dbReference>
<gene>
    <name evidence="11" type="primary">dnaX</name>
    <name evidence="14" type="ORF">SAMN04488068_0500</name>
</gene>
<dbReference type="Pfam" id="PF22608">
    <property type="entry name" value="DNAX_ATPase_lid"/>
    <property type="match status" value="1"/>
</dbReference>
<evidence type="ECO:0000313" key="14">
    <source>
        <dbReference type="EMBL" id="SHG50875.1"/>
    </source>
</evidence>
<evidence type="ECO:0000256" key="5">
    <source>
        <dbReference type="ARBA" id="ARBA00022723"/>
    </source>
</evidence>
<evidence type="ECO:0000256" key="11">
    <source>
        <dbReference type="RuleBase" id="RU364063"/>
    </source>
</evidence>
<dbReference type="SUPFAM" id="SSF48019">
    <property type="entry name" value="post-AAA+ oligomerization domain-like"/>
    <property type="match status" value="1"/>
</dbReference>
<evidence type="ECO:0000256" key="9">
    <source>
        <dbReference type="ARBA" id="ARBA00022932"/>
    </source>
</evidence>
<evidence type="ECO:0000313" key="15">
    <source>
        <dbReference type="Proteomes" id="UP000199758"/>
    </source>
</evidence>
<dbReference type="EMBL" id="FQWZ01000001">
    <property type="protein sequence ID" value="SHG50875.1"/>
    <property type="molecule type" value="Genomic_DNA"/>
</dbReference>
<dbReference type="InterPro" id="IPR003593">
    <property type="entry name" value="AAA+_ATPase"/>
</dbReference>
<protein>
    <recommendedName>
        <fullName evidence="11">DNA polymerase III subunit gamma/tau</fullName>
        <ecNumber evidence="11">2.7.7.7</ecNumber>
    </recommendedName>
</protein>
<dbReference type="RefSeq" id="WP_072893421.1">
    <property type="nucleotide sequence ID" value="NZ_FQWZ01000001.1"/>
</dbReference>
<keyword evidence="7" id="KW-0862">Zinc</keyword>
<dbReference type="Proteomes" id="UP000199758">
    <property type="component" value="Unassembled WGS sequence"/>
</dbReference>
<feature type="region of interest" description="Disordered" evidence="12">
    <location>
        <begin position="359"/>
        <end position="417"/>
    </location>
</feature>
<dbReference type="FunFam" id="1.20.272.10:FF:000003">
    <property type="entry name" value="DNA polymerase III subunit gamma/tau"/>
    <property type="match status" value="1"/>
</dbReference>
<dbReference type="InterPro" id="IPR050238">
    <property type="entry name" value="DNA_Rep/Repair_Clamp_Loader"/>
</dbReference>
<dbReference type="Pfam" id="PF12169">
    <property type="entry name" value="DNA_pol3_gamma3"/>
    <property type="match status" value="1"/>
</dbReference>
<keyword evidence="15" id="KW-1185">Reference proteome</keyword>
<dbReference type="GO" id="GO:0009360">
    <property type="term" value="C:DNA polymerase III complex"/>
    <property type="evidence" value="ECO:0007669"/>
    <property type="project" value="InterPro"/>
</dbReference>
<comment type="catalytic activity">
    <reaction evidence="10 11">
        <text>DNA(n) + a 2'-deoxyribonucleoside 5'-triphosphate = DNA(n+1) + diphosphate</text>
        <dbReference type="Rhea" id="RHEA:22508"/>
        <dbReference type="Rhea" id="RHEA-COMP:17339"/>
        <dbReference type="Rhea" id="RHEA-COMP:17340"/>
        <dbReference type="ChEBI" id="CHEBI:33019"/>
        <dbReference type="ChEBI" id="CHEBI:61560"/>
        <dbReference type="ChEBI" id="CHEBI:173112"/>
        <dbReference type="EC" id="2.7.7.7"/>
    </reaction>
</comment>
<dbReference type="SUPFAM" id="SSF52540">
    <property type="entry name" value="P-loop containing nucleoside triphosphate hydrolases"/>
    <property type="match status" value="1"/>
</dbReference>
<dbReference type="Gene3D" id="1.10.8.60">
    <property type="match status" value="1"/>
</dbReference>
<keyword evidence="2 11" id="KW-0808">Transferase</keyword>
<dbReference type="CDD" id="cd00009">
    <property type="entry name" value="AAA"/>
    <property type="match status" value="1"/>
</dbReference>
<dbReference type="InterPro" id="IPR038249">
    <property type="entry name" value="PolIII_tau_V_sf"/>
</dbReference>
<accession>A0A1M5KDU9</accession>
<dbReference type="InterPro" id="IPR021029">
    <property type="entry name" value="DNA_pol_III_tau_dom-5"/>
</dbReference>
<organism evidence="14 15">
    <name type="scientific">Hydrocarboniphaga daqingensis</name>
    <dbReference type="NCBI Taxonomy" id="490188"/>
    <lineage>
        <taxon>Bacteria</taxon>
        <taxon>Pseudomonadati</taxon>
        <taxon>Pseudomonadota</taxon>
        <taxon>Gammaproteobacteria</taxon>
        <taxon>Nevskiales</taxon>
        <taxon>Nevskiaceae</taxon>
        <taxon>Hydrocarboniphaga</taxon>
    </lineage>
</organism>
<evidence type="ECO:0000256" key="4">
    <source>
        <dbReference type="ARBA" id="ARBA00022705"/>
    </source>
</evidence>
<dbReference type="AlphaFoldDB" id="A0A1M5KDU9"/>
<reference evidence="14 15" key="1">
    <citation type="submission" date="2016-11" db="EMBL/GenBank/DDBJ databases">
        <authorList>
            <person name="Jaros S."/>
            <person name="Januszkiewicz K."/>
            <person name="Wedrychowicz H."/>
        </authorList>
    </citation>
    <scope>NUCLEOTIDE SEQUENCE [LARGE SCALE GENOMIC DNA]</scope>
    <source>
        <strain evidence="14 15">CGMCC 1.7049</strain>
    </source>
</reference>
<dbReference type="PANTHER" id="PTHR11669">
    <property type="entry name" value="REPLICATION FACTOR C / DNA POLYMERASE III GAMMA-TAU SUBUNIT"/>
    <property type="match status" value="1"/>
</dbReference>
<sequence>MSYLALARKWRPRRFDDVMGQNHVVKALSHALDGDKLHPAILLTGTRGVGKTTLARIIAKGLNCETGVSAQPCGLCTACKEVDSGRFVDLLEIDAASNTGVDNVRELIDNSAYAPARGRYKVYLIDEVHMLSKSAFNALLKTLEEPPSHVKFILATTDPQKLPITVLSRCLQFNLKRLPISIIRDQLALVLGNESIEFEPGAVLELARAADGSMRDGLSLLDQAIAFAGGDTLRREPIAEMLGTGSRQLLIELLRALAAADAASLLDAFRKIETQAPDYASMLNDLAAQLQRIAVLQMLPGARDDDDDEDLVALVPTVSVEDVQLWYQIAVGGRRDLPWSPDPRLGFEMTLLRMLAFRPADGGSESPPPRATTSASGSTGRGSPIGAASAAPITPTTASAASPAAPSIAVTPAPPRAAVDPQLKHLPWPQLMDQLGLEGASKQLARQCTWKQRAGNTIHLGLAMDAAFLNHDSRRAALEAALSRVFGEPLQVQIELTAEATQTPAQLDAQAARDRIRGAIDAIETDPVVRAFKEQFGATVRPNSIQSLDS</sequence>
<evidence type="ECO:0000256" key="2">
    <source>
        <dbReference type="ARBA" id="ARBA00022679"/>
    </source>
</evidence>